<dbReference type="GO" id="GO:0016020">
    <property type="term" value="C:membrane"/>
    <property type="evidence" value="ECO:0007669"/>
    <property type="project" value="UniProtKB-SubCell"/>
</dbReference>
<name>A0A2P2JG59_RHIMU</name>
<sequence>MTSTKDDSVPYAYLPSQPQNVIVLTYSRPPNRSFIFFRRCLYFTTAILLLSAAAYFLFPSDPDIQLSRIQFNHVRVNSSPRLTLDLSFSLTIKIRNRDFFSLDYDSLDVAVGYRGRELGLVKSQGGKVRARTSSYVEATLDLDGLEVIYDALYLIEDLARGVIPFDTETLIKGEVGLLFFKVPIKGRVSCEVSVNTINQTIVHQDCYSEVRNSFS</sequence>
<comment type="subcellular location">
    <subcellularLocation>
        <location evidence="1">Membrane</location>
        <topology evidence="1">Single-pass membrane protein</topology>
    </subcellularLocation>
</comment>
<evidence type="ECO:0000256" key="5">
    <source>
        <dbReference type="SAM" id="Phobius"/>
    </source>
</evidence>
<keyword evidence="2 5" id="KW-0812">Transmembrane</keyword>
<dbReference type="PANTHER" id="PTHR31234:SF4">
    <property type="entry name" value="EXPRESSED PROTEIN"/>
    <property type="match status" value="1"/>
</dbReference>
<evidence type="ECO:0000256" key="1">
    <source>
        <dbReference type="ARBA" id="ARBA00004167"/>
    </source>
</evidence>
<feature type="domain" description="Late embryogenesis abundant protein LEA-2 subgroup" evidence="6">
    <location>
        <begin position="91"/>
        <end position="185"/>
    </location>
</feature>
<dbReference type="EMBL" id="GGEC01011947">
    <property type="protein sequence ID" value="MBW92430.1"/>
    <property type="molecule type" value="Transcribed_RNA"/>
</dbReference>
<reference evidence="7" key="1">
    <citation type="submission" date="2018-02" db="EMBL/GenBank/DDBJ databases">
        <title>Rhizophora mucronata_Transcriptome.</title>
        <authorList>
            <person name="Meera S.P."/>
            <person name="Sreeshan A."/>
            <person name="Augustine A."/>
        </authorList>
    </citation>
    <scope>NUCLEOTIDE SEQUENCE</scope>
    <source>
        <tissue evidence="7">Leaf</tissue>
    </source>
</reference>
<dbReference type="PANTHER" id="PTHR31234">
    <property type="entry name" value="LATE EMBRYOGENESIS ABUNDANT (LEA) HYDROXYPROLINE-RICH GLYCOPROTEIN FAMILY"/>
    <property type="match status" value="1"/>
</dbReference>
<dbReference type="SUPFAM" id="SSF117070">
    <property type="entry name" value="LEA14-like"/>
    <property type="match status" value="1"/>
</dbReference>
<protein>
    <submittedName>
        <fullName evidence="7">Uncharacterized protein LOC105637702</fullName>
    </submittedName>
</protein>
<dbReference type="InterPro" id="IPR004864">
    <property type="entry name" value="LEA_2"/>
</dbReference>
<accession>A0A2P2JG59</accession>
<evidence type="ECO:0000256" key="3">
    <source>
        <dbReference type="ARBA" id="ARBA00022989"/>
    </source>
</evidence>
<dbReference type="GO" id="GO:0098542">
    <property type="term" value="P:defense response to other organism"/>
    <property type="evidence" value="ECO:0007669"/>
    <property type="project" value="InterPro"/>
</dbReference>
<organism evidence="7">
    <name type="scientific">Rhizophora mucronata</name>
    <name type="common">Asiatic mangrove</name>
    <dbReference type="NCBI Taxonomy" id="61149"/>
    <lineage>
        <taxon>Eukaryota</taxon>
        <taxon>Viridiplantae</taxon>
        <taxon>Streptophyta</taxon>
        <taxon>Embryophyta</taxon>
        <taxon>Tracheophyta</taxon>
        <taxon>Spermatophyta</taxon>
        <taxon>Magnoliopsida</taxon>
        <taxon>eudicotyledons</taxon>
        <taxon>Gunneridae</taxon>
        <taxon>Pentapetalae</taxon>
        <taxon>rosids</taxon>
        <taxon>fabids</taxon>
        <taxon>Malpighiales</taxon>
        <taxon>Rhizophoraceae</taxon>
        <taxon>Rhizophora</taxon>
    </lineage>
</organism>
<dbReference type="InterPro" id="IPR044839">
    <property type="entry name" value="NDR1-like"/>
</dbReference>
<feature type="transmembrane region" description="Helical" evidence="5">
    <location>
        <begin position="40"/>
        <end position="58"/>
    </location>
</feature>
<keyword evidence="4 5" id="KW-0472">Membrane</keyword>
<proteinExistence type="predicted"/>
<evidence type="ECO:0000256" key="2">
    <source>
        <dbReference type="ARBA" id="ARBA00022692"/>
    </source>
</evidence>
<dbReference type="Gene3D" id="2.60.40.1820">
    <property type="match status" value="1"/>
</dbReference>
<keyword evidence="3 5" id="KW-1133">Transmembrane helix</keyword>
<evidence type="ECO:0000256" key="4">
    <source>
        <dbReference type="ARBA" id="ARBA00023136"/>
    </source>
</evidence>
<dbReference type="Pfam" id="PF03168">
    <property type="entry name" value="LEA_2"/>
    <property type="match status" value="1"/>
</dbReference>
<evidence type="ECO:0000259" key="6">
    <source>
        <dbReference type="Pfam" id="PF03168"/>
    </source>
</evidence>
<dbReference type="AlphaFoldDB" id="A0A2P2JG59"/>
<evidence type="ECO:0000313" key="7">
    <source>
        <dbReference type="EMBL" id="MBW92430.1"/>
    </source>
</evidence>